<dbReference type="InterPro" id="IPR043775">
    <property type="entry name" value="DUF5717_N"/>
</dbReference>
<feature type="domain" description="DUF5717" evidence="1">
    <location>
        <begin position="822"/>
        <end position="1121"/>
    </location>
</feature>
<dbReference type="Pfam" id="PF18984">
    <property type="entry name" value="DUF5717_N"/>
    <property type="match status" value="2"/>
</dbReference>
<feature type="domain" description="DUF5717" evidence="2">
    <location>
        <begin position="125"/>
        <end position="811"/>
    </location>
</feature>
<dbReference type="Pfam" id="PF18983">
    <property type="entry name" value="DUF5717"/>
    <property type="match status" value="1"/>
</dbReference>
<accession>A0A174Z095</accession>
<dbReference type="OrthoDB" id="9758235at2"/>
<dbReference type="EMBL" id="CZBU01000003">
    <property type="protein sequence ID" value="CUQ77431.1"/>
    <property type="molecule type" value="Genomic_DNA"/>
</dbReference>
<organism evidence="3 4">
    <name type="scientific">Lachnospira eligens</name>
    <dbReference type="NCBI Taxonomy" id="39485"/>
    <lineage>
        <taxon>Bacteria</taxon>
        <taxon>Bacillati</taxon>
        <taxon>Bacillota</taxon>
        <taxon>Clostridia</taxon>
        <taxon>Lachnospirales</taxon>
        <taxon>Lachnospiraceae</taxon>
        <taxon>Lachnospira</taxon>
    </lineage>
</organism>
<evidence type="ECO:0000313" key="3">
    <source>
        <dbReference type="EMBL" id="CUQ77431.1"/>
    </source>
</evidence>
<feature type="domain" description="DUF5717" evidence="2">
    <location>
        <begin position="1"/>
        <end position="123"/>
    </location>
</feature>
<evidence type="ECO:0008006" key="5">
    <source>
        <dbReference type="Google" id="ProtNLM"/>
    </source>
</evidence>
<dbReference type="Proteomes" id="UP000095621">
    <property type="component" value="Unassembled WGS sequence"/>
</dbReference>
<gene>
    <name evidence="3" type="ORF">ERS852490_01560</name>
</gene>
<dbReference type="RefSeq" id="WP_055215672.1">
    <property type="nucleotide sequence ID" value="NZ_CZBU01000003.1"/>
</dbReference>
<reference evidence="3 4" key="1">
    <citation type="submission" date="2015-09" db="EMBL/GenBank/DDBJ databases">
        <authorList>
            <consortium name="Pathogen Informatics"/>
        </authorList>
    </citation>
    <scope>NUCLEOTIDE SEQUENCE [LARGE SCALE GENOMIC DNA]</scope>
    <source>
        <strain evidence="3 4">2789STDY5834875</strain>
    </source>
</reference>
<protein>
    <recommendedName>
        <fullName evidence="5">DUF5717 domain-containing protein</fullName>
    </recommendedName>
</protein>
<dbReference type="InterPro" id="IPR043774">
    <property type="entry name" value="DUF5717_C"/>
</dbReference>
<proteinExistence type="predicted"/>
<name>A0A174Z095_9FIRM</name>
<evidence type="ECO:0000259" key="1">
    <source>
        <dbReference type="Pfam" id="PF18983"/>
    </source>
</evidence>
<sequence>MRDYINRLSRGNSIIKVPKLSCSEEQITMDIMCNTVATGSFICDATDKVYGMVYADNERVKIFSEQFGGTHIITEYQVDASGLEENDEIEGTFTVVCNAGEKKIPFVFRCMKENQDDIRNHVKTEAVVLHIDNEENTIIHKDEAEQFECVLIKSGTEETEIDIYADADFIELEKDSLSTDDFAGDRAVIKYIVNPQKMHAGNNYGYIHIVSYTQHLKINVSVICKKADESEDFEVRREEKLAQYKLTKLYLDFRMKKIKKEKWIAESMQTVDRIRGIKGIDVFYDIVQIQLLMASGREETATQIYNNIKKDIVGRIGENVELYCYFLYVSTLIVREEEYTAQVLSQVKKFFENGYDTYRILWILFYLSTDSDNKSIRLVRIKDVINSGCISPVMYIEAMNIINAQPVLLRVLNQFEMQVINYGCRNDIISEKLAMQIADVVANEKNININTLIILKKIYDKYEKDEILTVLVTQMVRMGMTGENCFEIYEKGVLRGLKITRLYEFYIASMPKKTDRQLPKIVLMYFAYDNTLTDADKAFLYANVVTGRDSYYKNIYEGYERNIEIYVYEQLKAGNISDNLVVLYKALLKTQLVCDDTGTFVSKMPYMYRMQCFSDVVRYVHVRYPQFTEETVYELSGETAYICMYGSDCEITFECIDGQIRKDTIDYDIEKVFDIQQYAEVFEAAGDYGKNNSRIIMSRICEMRKNSQYTQETLKLYKTIKKEQGISEQYKQQINAWMIDYYYHYYEEDDFWHEYNYVDTDNLTKKDAGKLIEILIDSSMYSQAYEIAGIYGCCMAKAAKLLKMTDYILTNVSDGHSQIIDEITQYIFRHNIYNEPVLSYMCEYYNGTNDEMYAVWKSAVNYNVNVLHMSERILAQMMYTGVHTGRFTEVFADYYSKIPDMLIVKAYLSYNSQFYLLRQKKANDIVFRVIEECMGDGYGLPECCYVAWLKNLSRNPVALREDTSEKELAQSVLNELCEHDRIYGFFKKFKGILDLPYNMQGLTIVEYIADPDDKVSLTYSINGADRLVQVMKSNEWGIFTCRFNLFYGDSLEYTFIVNDSNEQASTEPVVCEYKDIPSENTDGRIDMLNDCLASRQQHDLTTLRKLMYSYCVEEYVTREMFTIVK</sequence>
<dbReference type="AlphaFoldDB" id="A0A174Z095"/>
<evidence type="ECO:0000259" key="2">
    <source>
        <dbReference type="Pfam" id="PF18984"/>
    </source>
</evidence>
<evidence type="ECO:0000313" key="4">
    <source>
        <dbReference type="Proteomes" id="UP000095621"/>
    </source>
</evidence>